<accession>A0A4Q1JQT4</accession>
<dbReference type="Proteomes" id="UP000289784">
    <property type="component" value="Unassembled WGS sequence"/>
</dbReference>
<sequence>MLLFVIVAQTNGWQLYQGSEQRDWFARWDDALESADIMAATAHEQRGVPTAVMVDVNGRGALVVSRHG</sequence>
<reference evidence="1 2" key="1">
    <citation type="submission" date="2019-01" db="EMBL/GenBank/DDBJ databases">
        <title>Pseudoxanthomonas composti sp. nov., isolated from compost.</title>
        <authorList>
            <person name="Yang G."/>
        </authorList>
    </citation>
    <scope>NUCLEOTIDE SEQUENCE [LARGE SCALE GENOMIC DNA]</scope>
    <source>
        <strain evidence="1 2">GSS15</strain>
    </source>
</reference>
<comment type="caution">
    <text evidence="1">The sequence shown here is derived from an EMBL/GenBank/DDBJ whole genome shotgun (WGS) entry which is preliminary data.</text>
</comment>
<protein>
    <recommendedName>
        <fullName evidence="3">DUF2188 domain-containing protein</fullName>
    </recommendedName>
</protein>
<dbReference type="OrthoDB" id="5986419at2"/>
<evidence type="ECO:0000313" key="2">
    <source>
        <dbReference type="Proteomes" id="UP000289784"/>
    </source>
</evidence>
<dbReference type="AlphaFoldDB" id="A0A4Q1JQT4"/>
<evidence type="ECO:0008006" key="3">
    <source>
        <dbReference type="Google" id="ProtNLM"/>
    </source>
</evidence>
<organism evidence="1 2">
    <name type="scientific">Pseudoxanthomonas composti</name>
    <dbReference type="NCBI Taxonomy" id="2137479"/>
    <lineage>
        <taxon>Bacteria</taxon>
        <taxon>Pseudomonadati</taxon>
        <taxon>Pseudomonadota</taxon>
        <taxon>Gammaproteobacteria</taxon>
        <taxon>Lysobacterales</taxon>
        <taxon>Lysobacteraceae</taxon>
        <taxon>Pseudoxanthomonas</taxon>
    </lineage>
</organism>
<dbReference type="RefSeq" id="WP_129472713.1">
    <property type="nucleotide sequence ID" value="NZ_SAWZ01000017.1"/>
</dbReference>
<proteinExistence type="predicted"/>
<gene>
    <name evidence="1" type="ORF">EPA99_18365</name>
</gene>
<dbReference type="EMBL" id="SAWZ01000017">
    <property type="protein sequence ID" value="RXQ98935.1"/>
    <property type="molecule type" value="Genomic_DNA"/>
</dbReference>
<name>A0A4Q1JQT4_9GAMM</name>
<keyword evidence="2" id="KW-1185">Reference proteome</keyword>
<evidence type="ECO:0000313" key="1">
    <source>
        <dbReference type="EMBL" id="RXQ98935.1"/>
    </source>
</evidence>